<dbReference type="InterPro" id="IPR029063">
    <property type="entry name" value="SAM-dependent_MTases_sf"/>
</dbReference>
<dbReference type="GO" id="GO:0008757">
    <property type="term" value="F:S-adenosylmethionine-dependent methyltransferase activity"/>
    <property type="evidence" value="ECO:0007669"/>
    <property type="project" value="InterPro"/>
</dbReference>
<reference evidence="2 3" key="2">
    <citation type="submission" date="2014-05" db="EMBL/GenBank/DDBJ databases">
        <title>Genome sequence of Streptococcus gallolyticus.</title>
        <authorList>
            <person name="Del Campo R."/>
        </authorList>
    </citation>
    <scope>NUCLEOTIDE SEQUENCE [LARGE SCALE GENOMIC DNA]</scope>
    <source>
        <strain evidence="2 3">LMG17956</strain>
    </source>
</reference>
<sequence>MTSKAKMFDGYANAYDQWFMKNENVFASELKLLHRTLEPLEKKTILSIGCGSGLFESALKREYGIHVQYGVEPSTDMAKIARKRGMTVFIGDAETSELAENSYDVIYLNGCSSYIKNLSAAYQNCHRALKKGGHLILLDVPVESAYGILYKFAAHVGSYEKELFEQIAPTFPYPIELVSSAIFHSPLEKENILREKLGMTNIRYFQTLTAQPIYTNDFVEEPIEGYDKGGYVALVAEK</sequence>
<dbReference type="PANTHER" id="PTHR43591">
    <property type="entry name" value="METHYLTRANSFERASE"/>
    <property type="match status" value="1"/>
</dbReference>
<dbReference type="EMBL" id="CCBC010000178">
    <property type="protein sequence ID" value="CDO18286.1"/>
    <property type="molecule type" value="Genomic_DNA"/>
</dbReference>
<name>A0A060RKX2_9STRE</name>
<dbReference type="CDD" id="cd02440">
    <property type="entry name" value="AdoMet_MTases"/>
    <property type="match status" value="1"/>
</dbReference>
<organism evidence="2 3">
    <name type="scientific">Streptococcus gallolyticus</name>
    <dbReference type="NCBI Taxonomy" id="315405"/>
    <lineage>
        <taxon>Bacteria</taxon>
        <taxon>Bacillati</taxon>
        <taxon>Bacillota</taxon>
        <taxon>Bacilli</taxon>
        <taxon>Lactobacillales</taxon>
        <taxon>Streptococcaceae</taxon>
        <taxon>Streptococcus</taxon>
    </lineage>
</organism>
<dbReference type="Pfam" id="PF08241">
    <property type="entry name" value="Methyltransf_11"/>
    <property type="match status" value="1"/>
</dbReference>
<proteinExistence type="predicted"/>
<dbReference type="Gene3D" id="3.40.50.150">
    <property type="entry name" value="Vaccinia Virus protein VP39"/>
    <property type="match status" value="1"/>
</dbReference>
<protein>
    <submittedName>
        <fullName evidence="2">Methyltransferase type 11</fullName>
        <ecNumber evidence="2">2.1.1.-</ecNumber>
    </submittedName>
</protein>
<comment type="caution">
    <text evidence="2">The sequence shown here is derived from an EMBL/GenBank/DDBJ whole genome shotgun (WGS) entry which is preliminary data.</text>
</comment>
<evidence type="ECO:0000259" key="1">
    <source>
        <dbReference type="Pfam" id="PF08241"/>
    </source>
</evidence>
<keyword evidence="2" id="KW-0808">Transferase</keyword>
<reference evidence="2 3" key="1">
    <citation type="submission" date="2014-02" db="EMBL/GenBank/DDBJ databases">
        <authorList>
            <person name="Manrique M."/>
        </authorList>
    </citation>
    <scope>NUCLEOTIDE SEQUENCE [LARGE SCALE GENOMIC DNA]</scope>
    <source>
        <strain evidence="2 3">LMG17956</strain>
    </source>
</reference>
<dbReference type="GO" id="GO:0032259">
    <property type="term" value="P:methylation"/>
    <property type="evidence" value="ECO:0007669"/>
    <property type="project" value="UniProtKB-KW"/>
</dbReference>
<keyword evidence="2" id="KW-0489">Methyltransferase</keyword>
<dbReference type="PANTHER" id="PTHR43591:SF110">
    <property type="entry name" value="RHODANESE DOMAIN-CONTAINING PROTEIN"/>
    <property type="match status" value="1"/>
</dbReference>
<feature type="domain" description="Methyltransferase type 11" evidence="1">
    <location>
        <begin position="46"/>
        <end position="137"/>
    </location>
</feature>
<dbReference type="InterPro" id="IPR013216">
    <property type="entry name" value="Methyltransf_11"/>
</dbReference>
<evidence type="ECO:0000313" key="3">
    <source>
        <dbReference type="Proteomes" id="UP000027584"/>
    </source>
</evidence>
<dbReference type="EC" id="2.1.1.-" evidence="2"/>
<gene>
    <name evidence="2" type="ORF">BN963_SGAL_01484</name>
</gene>
<dbReference type="Proteomes" id="UP000027584">
    <property type="component" value="Unassembled WGS sequence"/>
</dbReference>
<dbReference type="AlphaFoldDB" id="A0A060RKX2"/>
<evidence type="ECO:0000313" key="2">
    <source>
        <dbReference type="EMBL" id="CDO18286.1"/>
    </source>
</evidence>
<accession>A0A060RKX2</accession>
<dbReference type="SUPFAM" id="SSF53335">
    <property type="entry name" value="S-adenosyl-L-methionine-dependent methyltransferases"/>
    <property type="match status" value="1"/>
</dbReference>